<proteinExistence type="predicted"/>
<organism evidence="1 2">
    <name type="scientific">Mycetomoellerius zeteki</name>
    <dbReference type="NCBI Taxonomy" id="64791"/>
    <lineage>
        <taxon>Eukaryota</taxon>
        <taxon>Metazoa</taxon>
        <taxon>Ecdysozoa</taxon>
        <taxon>Arthropoda</taxon>
        <taxon>Hexapoda</taxon>
        <taxon>Insecta</taxon>
        <taxon>Pterygota</taxon>
        <taxon>Neoptera</taxon>
        <taxon>Endopterygota</taxon>
        <taxon>Hymenoptera</taxon>
        <taxon>Apocrita</taxon>
        <taxon>Aculeata</taxon>
        <taxon>Formicoidea</taxon>
        <taxon>Formicidae</taxon>
        <taxon>Myrmicinae</taxon>
        <taxon>Mycetomoellerius</taxon>
    </lineage>
</organism>
<reference evidence="1 2" key="1">
    <citation type="submission" date="2015-09" db="EMBL/GenBank/DDBJ databases">
        <title>Trachymyrmex zeteki WGS genome.</title>
        <authorList>
            <person name="Nygaard S."/>
            <person name="Hu H."/>
            <person name="Boomsma J."/>
            <person name="Zhang G."/>
        </authorList>
    </citation>
    <scope>NUCLEOTIDE SEQUENCE [LARGE SCALE GENOMIC DNA]</scope>
    <source>
        <strain evidence="1">Tzet28-1</strain>
        <tissue evidence="1">Whole body</tissue>
    </source>
</reference>
<protein>
    <submittedName>
        <fullName evidence="1">Uncharacterized protein</fullName>
    </submittedName>
</protein>
<accession>A0A151WYB4</accession>
<dbReference type="EMBL" id="KQ982658">
    <property type="protein sequence ID" value="KYQ52685.1"/>
    <property type="molecule type" value="Genomic_DNA"/>
</dbReference>
<name>A0A151WYB4_9HYME</name>
<evidence type="ECO:0000313" key="1">
    <source>
        <dbReference type="EMBL" id="KYQ52685.1"/>
    </source>
</evidence>
<evidence type="ECO:0000313" key="2">
    <source>
        <dbReference type="Proteomes" id="UP000075809"/>
    </source>
</evidence>
<sequence length="182" mass="20622">MSPSKKFLRYAHVSVVDTGVSCNNGETISCCLRSCIWHRHRGFLAGLRHIGLGMPPLNCKKRETSTIYDNLTGSSRAPTCYYKPDLVSLITLLPLPVCLHRTSDENRFSLHDDEMLNDGWCAALVFVCTVQRCVVFVYTVHSTLLFTQDYRAILRTAKFKPTDSAANRSVYQCIMLLSLRIR</sequence>
<gene>
    <name evidence="1" type="ORF">ALC60_08179</name>
</gene>
<dbReference type="AlphaFoldDB" id="A0A151WYB4"/>
<dbReference type="Proteomes" id="UP000075809">
    <property type="component" value="Unassembled WGS sequence"/>
</dbReference>
<keyword evidence="2" id="KW-1185">Reference proteome</keyword>